<name>A0A6P4ED02_DRORH</name>
<reference evidence="1" key="1">
    <citation type="submission" date="2025-08" db="UniProtKB">
        <authorList>
            <consortium name="RefSeq"/>
        </authorList>
    </citation>
    <scope>IDENTIFICATION</scope>
</reference>
<dbReference type="GeneID" id="108038836"/>
<sequence length="209" mass="23857">MFLDAFGIPKEVTADNLNSYSYDLHGTKLLTSADVEFFMPPNWHGTIYSTEELLHSYRKRFNPDPALLTFHALQPYEPEFICCEKAVVELTVLPAGQSLYSDKDIVVFLLKQPAEEKNVLIIKELGSELNFFPHNHHYHARIIDEGIDVVYVDDKIYIRNPTIGYQHQRLYNLLRNIKPGAVLSLSGRPLPDVLASVCRKPAHGVKEHN</sequence>
<dbReference type="OMA" id="EPEFICC"/>
<organism evidence="1">
    <name type="scientific">Drosophila rhopaloa</name>
    <name type="common">Fruit fly</name>
    <dbReference type="NCBI Taxonomy" id="1041015"/>
    <lineage>
        <taxon>Eukaryota</taxon>
        <taxon>Metazoa</taxon>
        <taxon>Ecdysozoa</taxon>
        <taxon>Arthropoda</taxon>
        <taxon>Hexapoda</taxon>
        <taxon>Insecta</taxon>
        <taxon>Pterygota</taxon>
        <taxon>Neoptera</taxon>
        <taxon>Endopterygota</taxon>
        <taxon>Diptera</taxon>
        <taxon>Brachycera</taxon>
        <taxon>Muscomorpha</taxon>
        <taxon>Ephydroidea</taxon>
        <taxon>Drosophilidae</taxon>
        <taxon>Drosophila</taxon>
        <taxon>Sophophora</taxon>
    </lineage>
</organism>
<gene>
    <name evidence="1" type="primary">LOC108038836</name>
</gene>
<protein>
    <submittedName>
        <fullName evidence="1">Uncharacterized protein LOC108038836 isoform X1</fullName>
    </submittedName>
</protein>
<dbReference type="AlphaFoldDB" id="A0A6P4ED02"/>
<proteinExistence type="predicted"/>
<dbReference type="RefSeq" id="XP_016971181.2">
    <property type="nucleotide sequence ID" value="XM_017115692.2"/>
</dbReference>
<accession>A0A6P4ED02</accession>
<dbReference type="OrthoDB" id="7808894at2759"/>
<evidence type="ECO:0000313" key="1">
    <source>
        <dbReference type="RefSeq" id="XP_016971181.1"/>
    </source>
</evidence>
<dbReference type="RefSeq" id="XP_016971181.1">
    <property type="nucleotide sequence ID" value="XM_017115692.1"/>
</dbReference>